<accession>A0A1T5FL41</accession>
<dbReference type="AlphaFoldDB" id="A0A1T5FL41"/>
<name>A0A1T5FL41_9HYPH</name>
<evidence type="ECO:0000313" key="3">
    <source>
        <dbReference type="EMBL" id="SKB96802.1"/>
    </source>
</evidence>
<feature type="compositionally biased region" description="Low complexity" evidence="1">
    <location>
        <begin position="100"/>
        <end position="110"/>
    </location>
</feature>
<reference evidence="3 4" key="1">
    <citation type="submission" date="2017-02" db="EMBL/GenBank/DDBJ databases">
        <authorList>
            <person name="Peterson S.W."/>
        </authorList>
    </citation>
    <scope>NUCLEOTIDE SEQUENCE [LARGE SCALE GENOMIC DNA]</scope>
    <source>
        <strain evidence="3 4">DSM 9653</strain>
    </source>
</reference>
<dbReference type="Pfam" id="PF18352">
    <property type="entry name" value="Gp138_N"/>
    <property type="match status" value="1"/>
</dbReference>
<dbReference type="OrthoDB" id="1903830at2"/>
<dbReference type="EMBL" id="FUYX01000009">
    <property type="protein sequence ID" value="SKB96802.1"/>
    <property type="molecule type" value="Genomic_DNA"/>
</dbReference>
<evidence type="ECO:0000256" key="1">
    <source>
        <dbReference type="SAM" id="MobiDB-lite"/>
    </source>
</evidence>
<gene>
    <name evidence="3" type="ORF">SAMN05660750_03316</name>
</gene>
<feature type="region of interest" description="Disordered" evidence="1">
    <location>
        <begin position="95"/>
        <end position="118"/>
    </location>
</feature>
<evidence type="ECO:0000313" key="4">
    <source>
        <dbReference type="Proteomes" id="UP000190130"/>
    </source>
</evidence>
<dbReference type="InterPro" id="IPR037026">
    <property type="entry name" value="Vgr_OB-fold_dom_sf"/>
</dbReference>
<feature type="region of interest" description="Disordered" evidence="1">
    <location>
        <begin position="141"/>
        <end position="167"/>
    </location>
</feature>
<organism evidence="3 4">
    <name type="scientific">Bosea thiooxidans</name>
    <dbReference type="NCBI Taxonomy" id="53254"/>
    <lineage>
        <taxon>Bacteria</taxon>
        <taxon>Pseudomonadati</taxon>
        <taxon>Pseudomonadota</taxon>
        <taxon>Alphaproteobacteria</taxon>
        <taxon>Hyphomicrobiales</taxon>
        <taxon>Boseaceae</taxon>
        <taxon>Bosea</taxon>
    </lineage>
</organism>
<evidence type="ECO:0000259" key="2">
    <source>
        <dbReference type="Pfam" id="PF18352"/>
    </source>
</evidence>
<dbReference type="RefSeq" id="WP_079591750.1">
    <property type="nucleotide sequence ID" value="NZ_FUYX01000009.1"/>
</dbReference>
<protein>
    <recommendedName>
        <fullName evidence="2">Phage protein Gp138 N-terminal domain-containing protein</fullName>
    </recommendedName>
</protein>
<dbReference type="InterPro" id="IPR041599">
    <property type="entry name" value="Gp138_N"/>
</dbReference>
<feature type="domain" description="Phage protein Gp138 N-terminal" evidence="2">
    <location>
        <begin position="34"/>
        <end position="128"/>
    </location>
</feature>
<proteinExistence type="predicted"/>
<sequence length="234" mass="24339">MAGYQGNATRKDFMEFIAGSVEAGIREVNTTYDATIVSYDRTTQLATIQPKLKRKFGDKELTAPPLEKVRISMPAGGGFGVHYDMQPGDPVVGHARMRSTDTSQGDGSDSNAAPGRMHDLSDSIAFPGGGADTVKMDNMPAGGAHFGSKDGKSGLQTRAGGSSAIVGGPSGSDKLTVSAAGKIDLKGENGDSLFQIIRDLAEVFRNHTNAGDPLDSPYVAAADAIIARLDAIHG</sequence>
<dbReference type="Proteomes" id="UP000190130">
    <property type="component" value="Unassembled WGS sequence"/>
</dbReference>
<dbReference type="Gene3D" id="2.40.50.230">
    <property type="entry name" value="Gp5 N-terminal domain"/>
    <property type="match status" value="1"/>
</dbReference>